<evidence type="ECO:0000256" key="10">
    <source>
        <dbReference type="ARBA" id="ARBA00023303"/>
    </source>
</evidence>
<comment type="caution">
    <text evidence="12">The sequence shown here is derived from an EMBL/GenBank/DDBJ whole genome shotgun (WGS) entry which is preliminary data.</text>
</comment>
<dbReference type="InterPro" id="IPR001873">
    <property type="entry name" value="ENaC"/>
</dbReference>
<sequence length="243" mass="27103">MYPVEVGTIPPTTAFNLPLLLAEETTFEAGVKVQIHSQSEPPFVQELGFGVAPGFQTFVATQEQREMLPSVPQSSTRNVQSLHLDSNYCICRTPCNLTRYNKELSMVKIPSKTSAKYLEKKFNKSEKYISENILVLDIFFEALNYETIEQKKAYEVAALLGDIGGQMGLFIGASILTILELFDYIYELIKEKLLDLLGKEEEEGSHDENVSTCDPMPNHSESISHTVTVPLQATLGTLEEIAC</sequence>
<gene>
    <name evidence="12" type="primary">ACCN1</name>
    <name evidence="12" type="ORF">WISP_100116</name>
</gene>
<protein>
    <submittedName>
        <fullName evidence="12">Acid-sensing ion channel 2</fullName>
    </submittedName>
</protein>
<evidence type="ECO:0000256" key="3">
    <source>
        <dbReference type="ARBA" id="ARBA00022461"/>
    </source>
</evidence>
<evidence type="ECO:0000256" key="7">
    <source>
        <dbReference type="ARBA" id="ARBA00023065"/>
    </source>
</evidence>
<accession>A0ABQ9CYT0</accession>
<comment type="subcellular location">
    <subcellularLocation>
        <location evidence="1">Membrane</location>
        <topology evidence="1">Multi-pass membrane protein</topology>
    </subcellularLocation>
</comment>
<keyword evidence="2 11" id="KW-0813">Transport</keyword>
<dbReference type="Pfam" id="PF00858">
    <property type="entry name" value="ASC"/>
    <property type="match status" value="2"/>
</dbReference>
<evidence type="ECO:0000313" key="13">
    <source>
        <dbReference type="Proteomes" id="UP001145742"/>
    </source>
</evidence>
<evidence type="ECO:0000256" key="4">
    <source>
        <dbReference type="ARBA" id="ARBA00022692"/>
    </source>
</evidence>
<keyword evidence="8" id="KW-0472">Membrane</keyword>
<organism evidence="12 13">
    <name type="scientific">Willisornis vidua</name>
    <name type="common">Xingu scale-backed antbird</name>
    <dbReference type="NCBI Taxonomy" id="1566151"/>
    <lineage>
        <taxon>Eukaryota</taxon>
        <taxon>Metazoa</taxon>
        <taxon>Chordata</taxon>
        <taxon>Craniata</taxon>
        <taxon>Vertebrata</taxon>
        <taxon>Euteleostomi</taxon>
        <taxon>Archelosauria</taxon>
        <taxon>Archosauria</taxon>
        <taxon>Dinosauria</taxon>
        <taxon>Saurischia</taxon>
        <taxon>Theropoda</taxon>
        <taxon>Coelurosauria</taxon>
        <taxon>Aves</taxon>
        <taxon>Neognathae</taxon>
        <taxon>Neoaves</taxon>
        <taxon>Telluraves</taxon>
        <taxon>Australaves</taxon>
        <taxon>Passeriformes</taxon>
        <taxon>Thamnophilidae</taxon>
        <taxon>Willisornis</taxon>
    </lineage>
</organism>
<keyword evidence="3 11" id="KW-0894">Sodium channel</keyword>
<keyword evidence="4 11" id="KW-0812">Transmembrane</keyword>
<name>A0ABQ9CYT0_9PASS</name>
<dbReference type="PANTHER" id="PTHR11690">
    <property type="entry name" value="AMILORIDE-SENSITIVE SODIUM CHANNEL-RELATED"/>
    <property type="match status" value="1"/>
</dbReference>
<evidence type="ECO:0000256" key="1">
    <source>
        <dbReference type="ARBA" id="ARBA00004141"/>
    </source>
</evidence>
<keyword evidence="5" id="KW-1133">Transmembrane helix</keyword>
<keyword evidence="7 11" id="KW-0406">Ion transport</keyword>
<evidence type="ECO:0000256" key="5">
    <source>
        <dbReference type="ARBA" id="ARBA00022989"/>
    </source>
</evidence>
<keyword evidence="6" id="KW-0915">Sodium</keyword>
<evidence type="ECO:0000256" key="8">
    <source>
        <dbReference type="ARBA" id="ARBA00023136"/>
    </source>
</evidence>
<dbReference type="PANTHER" id="PTHR11690:SF128">
    <property type="entry name" value="ACID-SENSING ION CHANNEL 2"/>
    <property type="match status" value="1"/>
</dbReference>
<keyword evidence="13" id="KW-1185">Reference proteome</keyword>
<dbReference type="Gene3D" id="2.60.470.10">
    <property type="entry name" value="Acid-sensing ion channels like domains"/>
    <property type="match status" value="1"/>
</dbReference>
<evidence type="ECO:0000256" key="11">
    <source>
        <dbReference type="RuleBase" id="RU000679"/>
    </source>
</evidence>
<dbReference type="EMBL" id="WHWB01034280">
    <property type="protein sequence ID" value="KAJ7411901.1"/>
    <property type="molecule type" value="Genomic_DNA"/>
</dbReference>
<reference evidence="12" key="1">
    <citation type="submission" date="2019-10" db="EMBL/GenBank/DDBJ databases">
        <authorList>
            <person name="Soares A.E.R."/>
            <person name="Aleixo A."/>
            <person name="Schneider P."/>
            <person name="Miyaki C.Y."/>
            <person name="Schneider M.P."/>
            <person name="Mello C."/>
            <person name="Vasconcelos A.T.R."/>
        </authorList>
    </citation>
    <scope>NUCLEOTIDE SEQUENCE</scope>
    <source>
        <tissue evidence="12">Muscle</tissue>
    </source>
</reference>
<keyword evidence="10 11" id="KW-0407">Ion channel</keyword>
<keyword evidence="9 11" id="KW-0739">Sodium transport</keyword>
<evidence type="ECO:0000313" key="12">
    <source>
        <dbReference type="EMBL" id="KAJ7411901.1"/>
    </source>
</evidence>
<proteinExistence type="inferred from homology"/>
<evidence type="ECO:0000256" key="2">
    <source>
        <dbReference type="ARBA" id="ARBA00022448"/>
    </source>
</evidence>
<evidence type="ECO:0000256" key="9">
    <source>
        <dbReference type="ARBA" id="ARBA00023201"/>
    </source>
</evidence>
<comment type="similarity">
    <text evidence="11">Belongs to the amiloride-sensitive sodium channel (TC 1.A.6) family.</text>
</comment>
<dbReference type="Proteomes" id="UP001145742">
    <property type="component" value="Unassembled WGS sequence"/>
</dbReference>
<evidence type="ECO:0000256" key="6">
    <source>
        <dbReference type="ARBA" id="ARBA00023053"/>
    </source>
</evidence>